<accession>A0AAE1BR18</accession>
<feature type="non-terminal residue" evidence="2">
    <location>
        <position position="1"/>
    </location>
</feature>
<name>A0AAE1BR18_PETCI</name>
<evidence type="ECO:0000256" key="1">
    <source>
        <dbReference type="SAM" id="MobiDB-lite"/>
    </source>
</evidence>
<reference evidence="2" key="1">
    <citation type="submission" date="2023-10" db="EMBL/GenBank/DDBJ databases">
        <title>Genome assemblies of two species of porcelain crab, Petrolisthes cinctipes and Petrolisthes manimaculis (Anomura: Porcellanidae).</title>
        <authorList>
            <person name="Angst P."/>
        </authorList>
    </citation>
    <scope>NUCLEOTIDE SEQUENCE</scope>
    <source>
        <strain evidence="2">PB745_01</strain>
        <tissue evidence="2">Gill</tissue>
    </source>
</reference>
<feature type="region of interest" description="Disordered" evidence="1">
    <location>
        <begin position="1"/>
        <end position="53"/>
    </location>
</feature>
<comment type="caution">
    <text evidence="2">The sequence shown here is derived from an EMBL/GenBank/DDBJ whole genome shotgun (WGS) entry which is preliminary data.</text>
</comment>
<keyword evidence="3" id="KW-1185">Reference proteome</keyword>
<evidence type="ECO:0000313" key="3">
    <source>
        <dbReference type="Proteomes" id="UP001286313"/>
    </source>
</evidence>
<sequence>SVSNKEGRPSQPVTTTPRTEPLVSYLHDKSACQDIRPQPPLSTGGGRKEGAGK</sequence>
<evidence type="ECO:0000313" key="2">
    <source>
        <dbReference type="EMBL" id="KAK3855406.1"/>
    </source>
</evidence>
<dbReference type="EMBL" id="JAWQEG010006231">
    <property type="protein sequence ID" value="KAK3855406.1"/>
    <property type="molecule type" value="Genomic_DNA"/>
</dbReference>
<organism evidence="2 3">
    <name type="scientific">Petrolisthes cinctipes</name>
    <name type="common">Flat porcelain crab</name>
    <dbReference type="NCBI Taxonomy" id="88211"/>
    <lineage>
        <taxon>Eukaryota</taxon>
        <taxon>Metazoa</taxon>
        <taxon>Ecdysozoa</taxon>
        <taxon>Arthropoda</taxon>
        <taxon>Crustacea</taxon>
        <taxon>Multicrustacea</taxon>
        <taxon>Malacostraca</taxon>
        <taxon>Eumalacostraca</taxon>
        <taxon>Eucarida</taxon>
        <taxon>Decapoda</taxon>
        <taxon>Pleocyemata</taxon>
        <taxon>Anomura</taxon>
        <taxon>Galatheoidea</taxon>
        <taxon>Porcellanidae</taxon>
        <taxon>Petrolisthes</taxon>
    </lineage>
</organism>
<gene>
    <name evidence="2" type="ORF">Pcinc_038189</name>
</gene>
<protein>
    <submittedName>
        <fullName evidence="2">Uncharacterized protein</fullName>
    </submittedName>
</protein>
<dbReference type="Proteomes" id="UP001286313">
    <property type="component" value="Unassembled WGS sequence"/>
</dbReference>
<proteinExistence type="predicted"/>
<dbReference type="AlphaFoldDB" id="A0AAE1BR18"/>